<reference evidence="2" key="1">
    <citation type="journal article" date="2020" name="Genome Biol.">
        <title>Gamete binning: chromosome-level and haplotype-resolved genome assembly enabled by high-throughput single-cell sequencing of gamete genomes.</title>
        <authorList>
            <person name="Campoy J.A."/>
            <person name="Sun H."/>
            <person name="Goel M."/>
            <person name="Jiao W.-B."/>
            <person name="Folz-Donahue K."/>
            <person name="Wang N."/>
            <person name="Rubio M."/>
            <person name="Liu C."/>
            <person name="Kukat C."/>
            <person name="Ruiz D."/>
            <person name="Huettel B."/>
            <person name="Schneeberger K."/>
        </authorList>
    </citation>
    <scope>NUCLEOTIDE SEQUENCE [LARGE SCALE GENOMIC DNA]</scope>
    <source>
        <strain evidence="2">cv. Rojo Pasion</strain>
    </source>
</reference>
<dbReference type="EMBL" id="CAEKKB010000007">
    <property type="protein sequence ID" value="CAB4317340.1"/>
    <property type="molecule type" value="Genomic_DNA"/>
</dbReference>
<dbReference type="AlphaFoldDB" id="A0A6J5XU55"/>
<gene>
    <name evidence="1" type="ORF">ORAREDHAP_LOCUS44099</name>
</gene>
<organism evidence="1 2">
    <name type="scientific">Prunus armeniaca</name>
    <name type="common">Apricot</name>
    <name type="synonym">Armeniaca vulgaris</name>
    <dbReference type="NCBI Taxonomy" id="36596"/>
    <lineage>
        <taxon>Eukaryota</taxon>
        <taxon>Viridiplantae</taxon>
        <taxon>Streptophyta</taxon>
        <taxon>Embryophyta</taxon>
        <taxon>Tracheophyta</taxon>
        <taxon>Spermatophyta</taxon>
        <taxon>Magnoliopsida</taxon>
        <taxon>eudicotyledons</taxon>
        <taxon>Gunneridae</taxon>
        <taxon>Pentapetalae</taxon>
        <taxon>rosids</taxon>
        <taxon>fabids</taxon>
        <taxon>Rosales</taxon>
        <taxon>Rosaceae</taxon>
        <taxon>Amygdaloideae</taxon>
        <taxon>Amygdaleae</taxon>
        <taxon>Prunus</taxon>
    </lineage>
</organism>
<sequence length="76" mass="9006">MVRTTELTGHTSRVLFMLRPQMDALWPLQPRMRQFKLGMCLGFREFQNPYEKKVCCHLLIHTPFVEDHVNAGEKFV</sequence>
<evidence type="ECO:0000313" key="1">
    <source>
        <dbReference type="EMBL" id="CAB4317340.1"/>
    </source>
</evidence>
<keyword evidence="2" id="KW-1185">Reference proteome</keyword>
<protein>
    <submittedName>
        <fullName evidence="1">Uncharacterized protein</fullName>
    </submittedName>
</protein>
<evidence type="ECO:0000313" key="2">
    <source>
        <dbReference type="Proteomes" id="UP000507245"/>
    </source>
</evidence>
<dbReference type="Proteomes" id="UP000507245">
    <property type="component" value="Unassembled WGS sequence"/>
</dbReference>
<dbReference type="OrthoDB" id="10436696at2759"/>
<accession>A0A6J5XU55</accession>
<name>A0A6J5XU55_PRUAR</name>
<proteinExistence type="predicted"/>